<dbReference type="EMBL" id="JACJPW010000080">
    <property type="protein sequence ID" value="MBD2184359.1"/>
    <property type="molecule type" value="Genomic_DNA"/>
</dbReference>
<evidence type="ECO:0000313" key="6">
    <source>
        <dbReference type="EMBL" id="MBD2184359.1"/>
    </source>
</evidence>
<evidence type="ECO:0000256" key="3">
    <source>
        <dbReference type="ARBA" id="ARBA00023098"/>
    </source>
</evidence>
<dbReference type="GO" id="GO:0016042">
    <property type="term" value="P:lipid catabolic process"/>
    <property type="evidence" value="ECO:0007669"/>
    <property type="project" value="UniProtKB-KW"/>
</dbReference>
<dbReference type="Gene3D" id="3.40.50.1820">
    <property type="entry name" value="alpha/beta hydrolase"/>
    <property type="match status" value="1"/>
</dbReference>
<keyword evidence="3" id="KW-0443">Lipid metabolism</keyword>
<evidence type="ECO:0000313" key="7">
    <source>
        <dbReference type="Proteomes" id="UP000641646"/>
    </source>
</evidence>
<evidence type="ECO:0000256" key="1">
    <source>
        <dbReference type="ARBA" id="ARBA00022801"/>
    </source>
</evidence>
<evidence type="ECO:0000259" key="5">
    <source>
        <dbReference type="Pfam" id="PF12697"/>
    </source>
</evidence>
<dbReference type="InterPro" id="IPR000073">
    <property type="entry name" value="AB_hydrolase_1"/>
</dbReference>
<reference evidence="6" key="1">
    <citation type="journal article" date="2015" name="ISME J.">
        <title>Draft Genome Sequence of Streptomyces incarnatus NRRL8089, which Produces the Nucleoside Antibiotic Sinefungin.</title>
        <authorList>
            <person name="Oshima K."/>
            <person name="Hattori M."/>
            <person name="Shimizu H."/>
            <person name="Fukuda K."/>
            <person name="Nemoto M."/>
            <person name="Inagaki K."/>
            <person name="Tamura T."/>
        </authorList>
    </citation>
    <scope>NUCLEOTIDE SEQUENCE</scope>
    <source>
        <strain evidence="6">FACHB-1375</strain>
    </source>
</reference>
<dbReference type="PANTHER" id="PTHR10272">
    <property type="entry name" value="PLATELET-ACTIVATING FACTOR ACETYLHYDROLASE"/>
    <property type="match status" value="1"/>
</dbReference>
<feature type="domain" description="DUF1400" evidence="4">
    <location>
        <begin position="32"/>
        <end position="154"/>
    </location>
</feature>
<keyword evidence="1 6" id="KW-0378">Hydrolase</keyword>
<evidence type="ECO:0000259" key="4">
    <source>
        <dbReference type="Pfam" id="PF07176"/>
    </source>
</evidence>
<feature type="domain" description="AB hydrolase-1" evidence="5">
    <location>
        <begin position="235"/>
        <end position="481"/>
    </location>
</feature>
<reference evidence="6" key="2">
    <citation type="submission" date="2020-08" db="EMBL/GenBank/DDBJ databases">
        <authorList>
            <person name="Chen M."/>
            <person name="Teng W."/>
            <person name="Zhao L."/>
            <person name="Hu C."/>
            <person name="Zhou Y."/>
            <person name="Han B."/>
            <person name="Song L."/>
            <person name="Shu W."/>
        </authorList>
    </citation>
    <scope>NUCLEOTIDE SEQUENCE</scope>
    <source>
        <strain evidence="6">FACHB-1375</strain>
    </source>
</reference>
<dbReference type="InterPro" id="IPR010802">
    <property type="entry name" value="DUF1400"/>
</dbReference>
<organism evidence="6 7">
    <name type="scientific">Aerosakkonema funiforme FACHB-1375</name>
    <dbReference type="NCBI Taxonomy" id="2949571"/>
    <lineage>
        <taxon>Bacteria</taxon>
        <taxon>Bacillati</taxon>
        <taxon>Cyanobacteriota</taxon>
        <taxon>Cyanophyceae</taxon>
        <taxon>Oscillatoriophycideae</taxon>
        <taxon>Aerosakkonematales</taxon>
        <taxon>Aerosakkonemataceae</taxon>
        <taxon>Aerosakkonema</taxon>
    </lineage>
</organism>
<keyword evidence="7" id="KW-1185">Reference proteome</keyword>
<dbReference type="AlphaFoldDB" id="A0A926ZJ70"/>
<proteinExistence type="predicted"/>
<sequence>MANIKPQKFNLFLLLLTFDFLLLTSLAAPAVAVDRLRLRLGPFEQSVRVADLDRFAKTGELSAALKPFSFLLTSSVREAFSQRLQLDPNLTDKFIENWLRSPMSEQLLTALKRAIPDFSIAQIQAAIAVAARQANGITLIGILRSLPGETVTVDATEAIAVALQFNPSYWQSHALGPLLERELTVETSRFRASVDPAAPGEERVIKKTLTFEDRQRDRTIPVDIYYSDNSAGSLVVMSHGFGADRTFLEYLARHLASHGIVVASIEHPGSNYTSVSRASVSGEPNSLIPPSEFIDRPKDVSFLLDELAKMNEKPGALQGKINTRQVTAIGHSLGGYTALALGGAEVNLDYLKQACKSMFAVDSNRSSANSRNRENLSLNAPLLPSPGEWLQCAAADLPDRKLQLRDDRIVAAIALNPLIGQLFGPSRPSQGKSGLKKVAIPTMILASTEDAFTPAIAHQLQPFTQLGGTKYLLTAIGATHLSVGNPGSYGRNTLLRERIGEEAEPLRQVVKGATLAFIKQLTPEAKNYEPFLTPAYAQSLSTSELPLRLNAELPAIVFQWLNLAAVL</sequence>
<name>A0A926ZJ70_9CYAN</name>
<protein>
    <submittedName>
        <fullName evidence="6">Alpha/beta hydrolase</fullName>
    </submittedName>
</protein>
<dbReference type="Pfam" id="PF12697">
    <property type="entry name" value="Abhydrolase_6"/>
    <property type="match status" value="1"/>
</dbReference>
<comment type="caution">
    <text evidence="6">The sequence shown here is derived from an EMBL/GenBank/DDBJ whole genome shotgun (WGS) entry which is preliminary data.</text>
</comment>
<dbReference type="InterPro" id="IPR029058">
    <property type="entry name" value="AB_hydrolase_fold"/>
</dbReference>
<dbReference type="GO" id="GO:0003847">
    <property type="term" value="F:1-alkyl-2-acetylglycerophosphocholine esterase activity"/>
    <property type="evidence" value="ECO:0007669"/>
    <property type="project" value="TreeGrafter"/>
</dbReference>
<evidence type="ECO:0000256" key="2">
    <source>
        <dbReference type="ARBA" id="ARBA00022963"/>
    </source>
</evidence>
<dbReference type="PANTHER" id="PTHR10272:SF13">
    <property type="entry name" value="POLY(ETHYLENE TEREPHTHALATE) HYDROLASE"/>
    <property type="match status" value="1"/>
</dbReference>
<dbReference type="Proteomes" id="UP000641646">
    <property type="component" value="Unassembled WGS sequence"/>
</dbReference>
<gene>
    <name evidence="6" type="ORF">H6G03_25380</name>
</gene>
<dbReference type="Pfam" id="PF07176">
    <property type="entry name" value="DUF1400"/>
    <property type="match status" value="1"/>
</dbReference>
<dbReference type="SUPFAM" id="SSF53474">
    <property type="entry name" value="alpha/beta-Hydrolases"/>
    <property type="match status" value="1"/>
</dbReference>
<accession>A0A926ZJ70</accession>
<keyword evidence="2" id="KW-0442">Lipid degradation</keyword>